<evidence type="ECO:0000256" key="1">
    <source>
        <dbReference type="ARBA" id="ARBA00004370"/>
    </source>
</evidence>
<evidence type="ECO:0000256" key="3">
    <source>
        <dbReference type="ARBA" id="ARBA00022676"/>
    </source>
</evidence>
<dbReference type="Pfam" id="PF06925">
    <property type="entry name" value="MGDG_synth"/>
    <property type="match status" value="1"/>
</dbReference>
<dbReference type="InterPro" id="IPR009695">
    <property type="entry name" value="Diacylglyc_glucosyltr_N"/>
</dbReference>
<keyword evidence="8" id="KW-1185">Reference proteome</keyword>
<dbReference type="GO" id="GO:0016758">
    <property type="term" value="F:hexosyltransferase activity"/>
    <property type="evidence" value="ECO:0007669"/>
    <property type="project" value="InterPro"/>
</dbReference>
<dbReference type="Proteomes" id="UP000004067">
    <property type="component" value="Unassembled WGS sequence"/>
</dbReference>
<sequence length="385" mass="41924">MKRARILILTASIGSGHTRAAEAICAALTAHPHAKDMQVDVVDFMTREVSVIHYLMKRIYLTMLRFVPDLYDVFFRVAGKNTSGGIVRNAFAWVMVCAVGRLIRDYEPDLIVATHPFPEGAAALWRARNGESFALAALLTDYALHEIWLTRNVDTYFVATESMAAGMAERGFDVRMVHATGIPIAPADYALARSEAQMRVGLTEDLPTLLLMGGGLGLGGMDITLTALEAVERRLSILVVAGHNAALAAHARGVARTSRHVIRVFAYTHEVSVLMRAADLLITKPGALTISEAFAAGLPLLLHDPIPGPETENAIYATRCGAAVWLHPGEQMAPAVKEILDHRISQMRKAARDCACEEAAQHVAEMLVEMLTRKRGERSGSEKNP</sequence>
<dbReference type="PANTHER" id="PTHR43025">
    <property type="entry name" value="MONOGALACTOSYLDIACYLGLYCEROL SYNTHASE"/>
    <property type="match status" value="1"/>
</dbReference>
<dbReference type="AlphaFoldDB" id="F5RPD3"/>
<dbReference type="HOGENOM" id="CLU_028367_0_1_9"/>
<dbReference type="InterPro" id="IPR007235">
    <property type="entry name" value="Glyco_trans_28_C"/>
</dbReference>
<dbReference type="RefSeq" id="WP_006307200.1">
    <property type="nucleotide sequence ID" value="NZ_GL892076.1"/>
</dbReference>
<feature type="domain" description="Diacylglycerol glucosyltransferase N-terminal" evidence="6">
    <location>
        <begin position="17"/>
        <end position="184"/>
    </location>
</feature>
<dbReference type="PANTHER" id="PTHR43025:SF3">
    <property type="entry name" value="MONOGALACTOSYLDIACYLGLYCEROL SYNTHASE 1, CHLOROPLASTIC"/>
    <property type="match status" value="1"/>
</dbReference>
<comment type="caution">
    <text evidence="7">The sequence shown here is derived from an EMBL/GenBank/DDBJ whole genome shotgun (WGS) entry which is preliminary data.</text>
</comment>
<keyword evidence="3" id="KW-0328">Glycosyltransferase</keyword>
<dbReference type="Pfam" id="PF04101">
    <property type="entry name" value="Glyco_tran_28_C"/>
    <property type="match status" value="1"/>
</dbReference>
<evidence type="ECO:0000259" key="6">
    <source>
        <dbReference type="Pfam" id="PF06925"/>
    </source>
</evidence>
<evidence type="ECO:0000256" key="4">
    <source>
        <dbReference type="ARBA" id="ARBA00022679"/>
    </source>
</evidence>
<gene>
    <name evidence="7" type="ORF">HMPREF9081_2119</name>
</gene>
<dbReference type="InterPro" id="IPR050519">
    <property type="entry name" value="Glycosyltransf_28_UgtP"/>
</dbReference>
<accession>F5RPD3</accession>
<dbReference type="Gene3D" id="3.40.50.2000">
    <property type="entry name" value="Glycogen Phosphorylase B"/>
    <property type="match status" value="1"/>
</dbReference>
<evidence type="ECO:0000259" key="5">
    <source>
        <dbReference type="Pfam" id="PF04101"/>
    </source>
</evidence>
<organism evidence="7 8">
    <name type="scientific">Centipeda periodontii DSM 2778</name>
    <dbReference type="NCBI Taxonomy" id="888060"/>
    <lineage>
        <taxon>Bacteria</taxon>
        <taxon>Bacillati</taxon>
        <taxon>Bacillota</taxon>
        <taxon>Negativicutes</taxon>
        <taxon>Selenomonadales</taxon>
        <taxon>Selenomonadaceae</taxon>
        <taxon>Centipeda</taxon>
    </lineage>
</organism>
<dbReference type="EMBL" id="AFHQ01000053">
    <property type="protein sequence ID" value="EGK57834.1"/>
    <property type="molecule type" value="Genomic_DNA"/>
</dbReference>
<comment type="subcellular location">
    <subcellularLocation>
        <location evidence="1">Membrane</location>
    </subcellularLocation>
</comment>
<dbReference type="OrthoDB" id="9815663at2"/>
<dbReference type="STRING" id="888060.HMPREF9081_2119"/>
<reference evidence="7 8" key="1">
    <citation type="submission" date="2011-04" db="EMBL/GenBank/DDBJ databases">
        <authorList>
            <person name="Muzny D."/>
            <person name="Qin X."/>
            <person name="Deng J."/>
            <person name="Jiang H."/>
            <person name="Liu Y."/>
            <person name="Qu J."/>
            <person name="Song X.-Z."/>
            <person name="Zhang L."/>
            <person name="Thornton R."/>
            <person name="Coyle M."/>
            <person name="Francisco L."/>
            <person name="Jackson L."/>
            <person name="Javaid M."/>
            <person name="Korchina V."/>
            <person name="Kovar C."/>
            <person name="Mata R."/>
            <person name="Mathew T."/>
            <person name="Ngo R."/>
            <person name="Nguyen L."/>
            <person name="Nguyen N."/>
            <person name="Okwuonu G."/>
            <person name="Ongeri F."/>
            <person name="Pham C."/>
            <person name="Simmons D."/>
            <person name="Wilczek-Boney K."/>
            <person name="Hale W."/>
            <person name="Jakkamsetti A."/>
            <person name="Pham P."/>
            <person name="Ruth R."/>
            <person name="San Lucas F."/>
            <person name="Warren J."/>
            <person name="Zhang J."/>
            <person name="Zhao Z."/>
            <person name="Zhou C."/>
            <person name="Zhu D."/>
            <person name="Lee S."/>
            <person name="Bess C."/>
            <person name="Blankenburg K."/>
            <person name="Forbes L."/>
            <person name="Fu Q."/>
            <person name="Gubbala S."/>
            <person name="Hirani K."/>
            <person name="Jayaseelan J.C."/>
            <person name="Lara F."/>
            <person name="Munidasa M."/>
            <person name="Palculict T."/>
            <person name="Patil S."/>
            <person name="Pu L.-L."/>
            <person name="Saada N."/>
            <person name="Tang L."/>
            <person name="Weissenberger G."/>
            <person name="Zhu Y."/>
            <person name="Hemphill L."/>
            <person name="Shang Y."/>
            <person name="Youmans B."/>
            <person name="Ayvaz T."/>
            <person name="Ross M."/>
            <person name="Santibanez J."/>
            <person name="Aqrawi P."/>
            <person name="Gross S."/>
            <person name="Joshi V."/>
            <person name="Fowler G."/>
            <person name="Nazareth L."/>
            <person name="Reid J."/>
            <person name="Worley K."/>
            <person name="Petrosino J."/>
            <person name="Highlander S."/>
            <person name="Gibbs R."/>
        </authorList>
    </citation>
    <scope>NUCLEOTIDE SEQUENCE [LARGE SCALE GENOMIC DNA]</scope>
    <source>
        <strain evidence="7 8">DSM 2778</strain>
    </source>
</reference>
<dbReference type="GO" id="GO:0016020">
    <property type="term" value="C:membrane"/>
    <property type="evidence" value="ECO:0007669"/>
    <property type="project" value="UniProtKB-SubCell"/>
</dbReference>
<name>F5RPD3_9FIRM</name>
<keyword evidence="4 7" id="KW-0808">Transferase</keyword>
<evidence type="ECO:0000313" key="8">
    <source>
        <dbReference type="Proteomes" id="UP000004067"/>
    </source>
</evidence>
<dbReference type="GO" id="GO:0009247">
    <property type="term" value="P:glycolipid biosynthetic process"/>
    <property type="evidence" value="ECO:0007669"/>
    <property type="project" value="InterPro"/>
</dbReference>
<dbReference type="eggNOG" id="COG0707">
    <property type="taxonomic scope" value="Bacteria"/>
</dbReference>
<protein>
    <submittedName>
        <fullName evidence="7">1,2-diacylglycerol 3-glucosyltransferase</fullName>
    </submittedName>
</protein>
<comment type="similarity">
    <text evidence="2">Belongs to the glycosyltransferase 28 family.</text>
</comment>
<feature type="domain" description="Glycosyl transferase family 28 C-terminal" evidence="5">
    <location>
        <begin position="234"/>
        <end position="324"/>
    </location>
</feature>
<proteinExistence type="inferred from homology"/>
<dbReference type="SUPFAM" id="SSF53756">
    <property type="entry name" value="UDP-Glycosyltransferase/glycogen phosphorylase"/>
    <property type="match status" value="1"/>
</dbReference>
<evidence type="ECO:0000256" key="2">
    <source>
        <dbReference type="ARBA" id="ARBA00006962"/>
    </source>
</evidence>
<evidence type="ECO:0000313" key="7">
    <source>
        <dbReference type="EMBL" id="EGK57834.1"/>
    </source>
</evidence>